<feature type="domain" description="VWFC" evidence="18">
    <location>
        <begin position="156"/>
        <end position="216"/>
    </location>
</feature>
<feature type="repeat" description="CSPG" evidence="15">
    <location>
        <begin position="1328"/>
        <end position="1437"/>
    </location>
</feature>
<comment type="similarity">
    <text evidence="1">Belongs to the FRAS1 family.</text>
</comment>
<evidence type="ECO:0000313" key="20">
    <source>
        <dbReference type="Proteomes" id="UP000593571"/>
    </source>
</evidence>
<feature type="repeat" description="CSPG" evidence="15">
    <location>
        <begin position="1832"/>
        <end position="1935"/>
    </location>
</feature>
<keyword evidence="3" id="KW-0597">Phosphoprotein</keyword>
<dbReference type="FunFam" id="2.10.220.10:FF:000062">
    <property type="entry name" value="Extracellular matrix protein FRAS1"/>
    <property type="match status" value="1"/>
</dbReference>
<evidence type="ECO:0000313" key="19">
    <source>
        <dbReference type="EMBL" id="KAF6431678.1"/>
    </source>
</evidence>
<dbReference type="FunFam" id="2.10.220.10:FF:000038">
    <property type="entry name" value="Fraser extracellular matrix complex subunit 1"/>
    <property type="match status" value="1"/>
</dbReference>
<keyword evidence="4 16" id="KW-0812">Transmembrane</keyword>
<evidence type="ECO:0000256" key="9">
    <source>
        <dbReference type="ARBA" id="ARBA00022989"/>
    </source>
</evidence>
<name>A0A7J8E878_ROUAE</name>
<keyword evidence="11" id="KW-0325">Glycoprotein</keyword>
<protein>
    <recommendedName>
        <fullName evidence="14">Extracellular matrix organizing protein FRAS1</fullName>
    </recommendedName>
</protein>
<dbReference type="GO" id="GO:0007154">
    <property type="term" value="P:cell communication"/>
    <property type="evidence" value="ECO:0007669"/>
    <property type="project" value="InterPro"/>
</dbReference>
<dbReference type="SMART" id="SM00261">
    <property type="entry name" value="FU"/>
    <property type="match status" value="14"/>
</dbReference>
<keyword evidence="7" id="KW-0677">Repeat</keyword>
<dbReference type="Proteomes" id="UP000593571">
    <property type="component" value="Unassembled WGS sequence"/>
</dbReference>
<feature type="repeat" description="CSPG" evidence="15">
    <location>
        <begin position="2077"/>
        <end position="2175"/>
    </location>
</feature>
<dbReference type="SMART" id="SM00181">
    <property type="entry name" value="EGF"/>
    <property type="match status" value="9"/>
</dbReference>
<dbReference type="SMART" id="SM00237">
    <property type="entry name" value="Calx_beta"/>
    <property type="match status" value="5"/>
</dbReference>
<feature type="repeat" description="CSPG" evidence="15">
    <location>
        <begin position="2437"/>
        <end position="2534"/>
    </location>
</feature>
<dbReference type="InterPro" id="IPR051561">
    <property type="entry name" value="FRAS1_ECM"/>
</dbReference>
<feature type="domain" description="VWFC" evidence="18">
    <location>
        <begin position="282"/>
        <end position="342"/>
    </location>
</feature>
<dbReference type="InterPro" id="IPR009030">
    <property type="entry name" value="Growth_fac_rcpt_cys_sf"/>
</dbReference>
<evidence type="ECO:0000256" key="6">
    <source>
        <dbReference type="ARBA" id="ARBA00022729"/>
    </source>
</evidence>
<dbReference type="PANTHER" id="PTHR45739:SF1">
    <property type="entry name" value="EXTRACELLULAR MATRIX ORGANIZING PROTEIN FRAS1"/>
    <property type="match status" value="1"/>
</dbReference>
<feature type="repeat" description="CSPG" evidence="15">
    <location>
        <begin position="1709"/>
        <end position="1809"/>
    </location>
</feature>
<dbReference type="EMBL" id="JACASE010000010">
    <property type="protein sequence ID" value="KAF6431678.1"/>
    <property type="molecule type" value="Genomic_DNA"/>
</dbReference>
<dbReference type="OrthoDB" id="430044at2759"/>
<dbReference type="InterPro" id="IPR000742">
    <property type="entry name" value="EGF"/>
</dbReference>
<feature type="domain" description="VWFC" evidence="18">
    <location>
        <begin position="218"/>
        <end position="278"/>
    </location>
</feature>
<feature type="transmembrane region" description="Helical" evidence="16">
    <location>
        <begin position="3904"/>
        <end position="3924"/>
    </location>
</feature>
<dbReference type="Pfam" id="PF03160">
    <property type="entry name" value="Calx-beta"/>
    <property type="match status" value="3"/>
</dbReference>
<dbReference type="InterPro" id="IPR003644">
    <property type="entry name" value="Calx_beta"/>
</dbReference>
<dbReference type="FunFam" id="2.60.40.2030:FF:000035">
    <property type="entry name" value="Fraser extracellular matrix complex subunit 1"/>
    <property type="match status" value="1"/>
</dbReference>
<evidence type="ECO:0000256" key="5">
    <source>
        <dbReference type="ARBA" id="ARBA00022723"/>
    </source>
</evidence>
<keyword evidence="5" id="KW-0479">Metal-binding</keyword>
<feature type="signal peptide" evidence="17">
    <location>
        <begin position="1"/>
        <end position="25"/>
    </location>
</feature>
<dbReference type="Gene3D" id="2.60.40.2030">
    <property type="match status" value="5"/>
</dbReference>
<dbReference type="GO" id="GO:0048513">
    <property type="term" value="P:animal organ development"/>
    <property type="evidence" value="ECO:0007669"/>
    <property type="project" value="UniProtKB-ARBA"/>
</dbReference>
<keyword evidence="10 16" id="KW-0472">Membrane</keyword>
<keyword evidence="9 16" id="KW-1133">Transmembrane helix</keyword>
<keyword evidence="8" id="KW-0106">Calcium</keyword>
<dbReference type="Gene3D" id="2.10.220.10">
    <property type="entry name" value="Hormone Receptor, Insulin-like Growth Factor Receptor 1, Chain A, domain 2"/>
    <property type="match status" value="8"/>
</dbReference>
<dbReference type="SUPFAM" id="SSF57603">
    <property type="entry name" value="FnI-like domain"/>
    <property type="match status" value="6"/>
</dbReference>
<evidence type="ECO:0000256" key="2">
    <source>
        <dbReference type="ARBA" id="ARBA00022475"/>
    </source>
</evidence>
<dbReference type="Pfam" id="PF16184">
    <property type="entry name" value="Cadherin_3"/>
    <property type="match status" value="11"/>
</dbReference>
<dbReference type="InterPro" id="IPR038081">
    <property type="entry name" value="CalX-like_sf"/>
</dbReference>
<feature type="repeat" description="CSPG" evidence="15">
    <location>
        <begin position="2197"/>
        <end position="2289"/>
    </location>
</feature>
<dbReference type="GO" id="GO:0005886">
    <property type="term" value="C:plasma membrane"/>
    <property type="evidence" value="ECO:0007669"/>
    <property type="project" value="UniProtKB-SubCell"/>
</dbReference>
<feature type="repeat" description="CSPG" evidence="15">
    <location>
        <begin position="1216"/>
        <end position="1307"/>
    </location>
</feature>
<sequence>MGVLKVWLGVALALAEFAVLPHSEGACVYQGSLLADATIWKPDSCQNCRCHGDIVICKPAVCRNPQCAFEKGEVLQIAANQCCPECVSTTPGSCHHEKKIHAHGTEWSSSSCSVCSCTHGEVRCTPQPCPPLSCGHQELEFIPEGKCCPICVGPGKPCSYEGHVFEDGEDWPLSRCAKCVCRNGAVQCFTAQCQPLFCNQDETIIRVPGKCCPQCSSRPCLAAGQAYEHGEQWNENACTTCICDRGAVRCHRQACPPLRCEKGQRRAQRHGECCEECVSPAGNCSYDGIVRYQDEMWKGLACEFCVCDHGQVTCQTGECAKVECAQGEKLIHLNGKCCPECVSSNGYCVYEENAKFVSSNTTEVKHIPEGEKWEDGPCKVCECRGAQVTCYEPSCPLCPVATLARVVKGQCCPECTSVHCHPDCLTCSQSPDNCDLCQDPTKLLRNGQCVHSCGPGFYQAGALCLACQPQCSTCTSGLECSSCQPPLLMQHGQCVSICGDGFYQDRHSCAVCHESCSACWGPTEKHCLACRDPLQVLREGGCESSCGNGFYNKQGTCSACDPSCKSCGSSSPRCLTCAEKTMLHDGKCISECPGGYFADVTGRCKVCHNSCASCSGPRASQCTACTHPQVLRQGYCLPTCGESFYPDHRVCKACHSSCLTCVGPERSHCTQCKKPEEALQVEQLSGANITSGECLSQCRTQFYLENTGLCEACHQSCFRCVGKSPHNCTACRLSRVLLDGQCLSRCPDGHFNQEGSCTECHPTCRQCHGPLESDCISCHPHVTLSGGNCRTSCKEEQFLNLVGYCADCHPLCQRCAADLHNTGSICLKCQNARHLLLGDHCVPDCPSGYFAEKGACKKCHSSCRTCQGRGPFSCSSCDTNLVLSHLGTCSTTCFPGHYLNDNHSCQPCNTHCRSCDSQASCTSCRDPHKVLLFGECQYESCAPQYYLDFSTKTCKECDWSCNACSGPLRTDCLQCMDGYVLQDGACVEQCAPSFYRASGLCKSCDRHCLQCQGPRECTRCEEPFLLLEAQCVKECGKGYFTDHANRKCTACPQGCLQCSHRDRCHLCDHGFFLKSNLCVSNCIPGFSAHSSNETCIGRRHTPGLHVNDSLTLAIGTMKPLDFSLLNVQDQDGRVEDLLFHVVSTPTNGQLVLSRNGKEVQLDKAGHFSWKDVNEKKVRFVHSKEKPRKGYFSLKISDQQFFSEPQLINIQAFSTEAPYVLRNEALSVSRGERGTITTQLLDIRDDDNPQDVVVEVLDPPLHGQLLKMFQSPATPVYQFRLDELSRGLLHYAHDGSDSASDVVVLQANDGHSFQNILFHIKTVPKNNGGLRLVANSMVWVPEGGMLQITNRILQAEAPSASASEIIYEITQDHPQFGEVVLLVNMPADSPVDEGQHLPDGRMATPTSTFTQQDINEGVVWYRHSGVPAQSDSFRFQVSTATDTHTHLESRMFNIAILPQTPEVPPLSLGASLHMTAQEDGLTVIQPHSLSFVNTERPSRKIIYNITVPLHPNQGIIEHRDQPRSPIRYFTQEDINQGKIMYRPPTAAPHLQEIMAFSFAGLPESVKFHFTVSDGEHTSPEMVLTIHLLPTDQRPSVFQVTAPLLQVSPGASTPIGLQLVVRDTDTAPKELFFELRKPPEHGVLLKYTAEFQGPMTTGDTFTYEDIEKNALQYLHDGSSAREDSMEISVTDGISATALEVRVEVSLSEDPGPRLAAGTSLSITVASKSTAVITRSHLAYVDDSSPDSKIWIQLSSLPMYGALLRTSGPEVEEISEISNFTMEDINNKKIKYSAVFETDGDLVTDSFHFSVSDMDHNRLDNQMFTIMITPVKNPPPVIAFADLITVDEGGRAPLSFHHFFAADDQDNLQGDAIIRLSALPKYGCIENTGTGDRFGPGTISDLEASFPIQDILENYIYYFQSVHESIEPTHDIFSFYVSDGNSRSEIHSINITIERKNDEPPKMTLWPLRVQLSSGVVISNSSLSLQDLDTPDNELIFVLTKKPDHGHLLQRQTASEPLESGRILDQSSSFTYQDILSGLIGYMPGGPGVAVDEFQFSLTDGLHMDTGRMEIYIELPTGDTPYLAINRGLQLSAGSVARITEQHLKVTHDSDDHQVMYIMKEDPGAGHLQMVKHGSLEQISVKGPVRSFTQADISQGQIEYSHRKGEFAGSFAFKFDVVDGEGNKLIGQSFSINVSEDKSPPVITINKGLVLDENSVKKITTLQLSATDQESKPAELTYRVTRQPQLGRLEHAASPGIQISSFTQADLTSQNIQYIHSSESEKHSDAFSFTLSDGVNEVTQIFHISIRPVDDSLPVVENLGMRVQEGVRKTITEFELKAVDADTEAESVTFTIVQPPRHGTIERTTSGQHFQHTSTFTMEDIYQHRVSYSHDGSNSLKDRFTFTVADGTNPFFIIEEGGKEIMMAAPQQFQVDILPVDDGTPRIVTNLGLQWLEYMDGKATNLITKKELLTMDPDTEDVQLVYEITTGPNHGYVENKLQPGRVAVTFTQEDVNLGLIRYVLYEEKTNEMTDHFQFLVRDSEPSVVSNSVFHIQWSLISFKYNSYNVSEKAGSVSVTVQRTGNLNQYAIVLCRTEQGTASSSSRLSPQPGQQDYVEYAGQVQFDEREDTKSCTIVINDDDVFENIESFTVELSMPAYALLGEFTQAKVIINDTEDEPTLEFDKKTYRVNESAGFLFAPIERKGDSSSIVSAICYTIPKSAMGSSLYALESGSDFKSRGMSAESRVIFGPGVTMSTCDVMLIDDSEYEEEEEFEIALADASDNARIGRVSSAKVLISGPNDASTVSLGNTAFTVSEDSGTVKIPVVRHGTDLSTFTSVWCATRPSDPASATPGVDYVPSSRKVEFGPGVTEQYCTLTILDDTQYPVIEGLETFVVFLSSAQGAELTKPFQAVIAINDTFQDVPSMQFAKDLLLVKEKEGVLHVPIIRNGDLSYESSVRCYTQGHSAQVMEDFEERRNADSSRITFLKGEKMKNCTVSIHDDSMFEPEEQFRVYLGHPLGNHWSGARVGKNNMATITISNDEDAPTIEFEEAAYQVREPLGPDATAILNIKVTRRGDQNRTSKVRCSTRDGSAQSGVDYYPKSRVLKFSPGVDHIFFKVEILSNEDREWHESFSLVLGPDDPVEAVLGDVTTATVTILDQEAAGSLILPAPPIVVTLADYDHVEEVTKEGVKKAPSPGYPLVCVTPCDSHFPKYAIMKERCSEAGINQTSVQFSWEVATPTDGNGARSPFETITDNTPFTSVNHMVLDSIYFSRRFHVRCVAKAVDKVGHVGTPLRSNIVTIGTDSAICHTPVVAGTARGFQAQSFIATLKYLDVKHKEHPNRIHISVQIPHQDGMLPLISTMPLHNLHFLLSESIYRHQHVCSNLVTTRDLRGISEAGFLDDSVYASTALGPGYDRPFQFDPSVREPKTIQLYKHLNLKSCVWTFDAYYDMTELIDVCGGSVTADFQVRDSAQSFLTVHVPLHVSYIYVTAPRGWASLEHHTEMEFSFFYDTVLWRTGIQTDSVLSARLQILRIYIREDGRLVIEFKTHAKFRGQFVMEHHTLPDVKSFILTPDHLGGIEFGLQLLWSAQTFDSPYQLWRATSSYNRKDYSGEYTIYLIPCTVQPTQPWVDPGEKPLACTAHAPERFLIPIAFQQTNRPVPVVYSLNTEFQLCNNEKVFLMDPNTSDMSLAEMDYKGAFSKGQILYGRVLWNPEQNLNSAYKLQLEKVYLCTGKDGYVPFFDPTGTIYNEGPQYGCIQPNKHLKHRFLLLDRSQPEVTDKYFRDVPFEAYFASELPDFHVVSSMPGVDGFTLKVDALYKVEAGHQWYLQVIYVIGPDTISGPRVQRSLTAPLRRNRRDLVDPNGQLTLDDSLIYDNEGDQVKNGTNMKSLNLEMEEPVVAASLSQTGASIGSALAAIMLLLLVFLVACFITRKCQKQRKKTPTEDILEEYPLNTKADVPKRSPDRVEKNVNRQYCTVRNVNILSDPEGAYAFKGAKVKKLNLEVRVHNNLQDGTEV</sequence>
<feature type="repeat" description="CSPG" evidence="15">
    <location>
        <begin position="1956"/>
        <end position="2056"/>
    </location>
</feature>
<dbReference type="FunFam" id="2.60.40.2030:FF:000010">
    <property type="entry name" value="Fraser extracellular matrix complex subunit 1"/>
    <property type="match status" value="1"/>
</dbReference>
<dbReference type="SUPFAM" id="SSF141072">
    <property type="entry name" value="CalX-like"/>
    <property type="match status" value="5"/>
</dbReference>
<feature type="repeat" description="CSPG" evidence="15">
    <location>
        <begin position="1594"/>
        <end position="1688"/>
    </location>
</feature>
<proteinExistence type="inferred from homology"/>
<dbReference type="PROSITE" id="PS01208">
    <property type="entry name" value="VWFC_1"/>
    <property type="match status" value="5"/>
</dbReference>
<evidence type="ECO:0000256" key="13">
    <source>
        <dbReference type="ARBA" id="ARBA00058197"/>
    </source>
</evidence>
<evidence type="ECO:0000256" key="16">
    <source>
        <dbReference type="SAM" id="Phobius"/>
    </source>
</evidence>
<gene>
    <name evidence="19" type="ORF">HJG63_008171</name>
</gene>
<keyword evidence="2" id="KW-1003">Cell membrane</keyword>
<evidence type="ECO:0000256" key="11">
    <source>
        <dbReference type="ARBA" id="ARBA00023180"/>
    </source>
</evidence>
<evidence type="ECO:0000256" key="8">
    <source>
        <dbReference type="ARBA" id="ARBA00022837"/>
    </source>
</evidence>
<dbReference type="Pfam" id="PF00093">
    <property type="entry name" value="VWC"/>
    <property type="match status" value="5"/>
</dbReference>
<dbReference type="SUPFAM" id="SSF57184">
    <property type="entry name" value="Growth factor receptor domain"/>
    <property type="match status" value="5"/>
</dbReference>
<dbReference type="FunFam" id="2.10.220.10:FF:000026">
    <property type="entry name" value="Fraser extracellular matrix complex subunit 1"/>
    <property type="match status" value="1"/>
</dbReference>
<evidence type="ECO:0000256" key="17">
    <source>
        <dbReference type="SAM" id="SignalP"/>
    </source>
</evidence>
<accession>A0A7J8E878</accession>
<feature type="domain" description="VWFC" evidence="18">
    <location>
        <begin position="346"/>
        <end position="416"/>
    </location>
</feature>
<dbReference type="CDD" id="cd00064">
    <property type="entry name" value="FU"/>
    <property type="match status" value="12"/>
</dbReference>
<dbReference type="PANTHER" id="PTHR45739">
    <property type="entry name" value="MATRIX PROTEIN, PUTATIVE-RELATED"/>
    <property type="match status" value="1"/>
</dbReference>
<comment type="caution">
    <text evidence="19">The sequence shown here is derived from an EMBL/GenBank/DDBJ whole genome shotgun (WGS) entry which is preliminary data.</text>
</comment>
<dbReference type="FunFam" id="2.10.220.10:FF:000028">
    <property type="entry name" value="Fraser extracellular matrix complex subunit 1"/>
    <property type="match status" value="1"/>
</dbReference>
<evidence type="ECO:0000256" key="3">
    <source>
        <dbReference type="ARBA" id="ARBA00022553"/>
    </source>
</evidence>
<dbReference type="InterPro" id="IPR039005">
    <property type="entry name" value="CSPG_rpt"/>
</dbReference>
<feature type="repeat" description="CSPG" evidence="15">
    <location>
        <begin position="2309"/>
        <end position="2402"/>
    </location>
</feature>
<comment type="function">
    <text evidence="13">Involved in extracellular matrix organization. Required for the regulation of epidermal-basement membrane adhesion responsible for proper organogenesis during embryonic development. Involved in brain organization and function.</text>
</comment>
<dbReference type="InterPro" id="IPR006212">
    <property type="entry name" value="Furin_repeat"/>
</dbReference>
<evidence type="ECO:0000259" key="18">
    <source>
        <dbReference type="PROSITE" id="PS50184"/>
    </source>
</evidence>
<dbReference type="Gene3D" id="6.20.200.20">
    <property type="match status" value="4"/>
</dbReference>
<feature type="domain" description="VWFC" evidence="18">
    <location>
        <begin position="25"/>
        <end position="87"/>
    </location>
</feature>
<evidence type="ECO:0000256" key="12">
    <source>
        <dbReference type="ARBA" id="ARBA00037814"/>
    </source>
</evidence>
<dbReference type="GO" id="GO:0046872">
    <property type="term" value="F:metal ion binding"/>
    <property type="evidence" value="ECO:0007669"/>
    <property type="project" value="UniProtKB-KW"/>
</dbReference>
<evidence type="ECO:0000256" key="15">
    <source>
        <dbReference type="PROSITE-ProRule" id="PRU01201"/>
    </source>
</evidence>
<reference evidence="19 20" key="1">
    <citation type="journal article" date="2020" name="Nature">
        <title>Six reference-quality genomes reveal evolution of bat adaptations.</title>
        <authorList>
            <person name="Jebb D."/>
            <person name="Huang Z."/>
            <person name="Pippel M."/>
            <person name="Hughes G.M."/>
            <person name="Lavrichenko K."/>
            <person name="Devanna P."/>
            <person name="Winkler S."/>
            <person name="Jermiin L.S."/>
            <person name="Skirmuntt E.C."/>
            <person name="Katzourakis A."/>
            <person name="Burkitt-Gray L."/>
            <person name="Ray D.A."/>
            <person name="Sullivan K.A.M."/>
            <person name="Roscito J.G."/>
            <person name="Kirilenko B.M."/>
            <person name="Davalos L.M."/>
            <person name="Corthals A.P."/>
            <person name="Power M.L."/>
            <person name="Jones G."/>
            <person name="Ransome R.D."/>
            <person name="Dechmann D.K.N."/>
            <person name="Locatelli A.G."/>
            <person name="Puechmaille S.J."/>
            <person name="Fedrigo O."/>
            <person name="Jarvis E.D."/>
            <person name="Hiller M."/>
            <person name="Vernes S.C."/>
            <person name="Myers E.W."/>
            <person name="Teeling E.C."/>
        </authorList>
    </citation>
    <scope>NUCLEOTIDE SEQUENCE [LARGE SCALE GENOMIC DNA]</scope>
    <source>
        <strain evidence="19">MRouAeg1</strain>
        <tissue evidence="19">Muscle</tissue>
    </source>
</reference>
<feature type="domain" description="VWFC" evidence="18">
    <location>
        <begin position="92"/>
        <end position="152"/>
    </location>
</feature>
<feature type="repeat" description="CSPG" evidence="15">
    <location>
        <begin position="1462"/>
        <end position="1558"/>
    </location>
</feature>
<evidence type="ECO:0000256" key="7">
    <source>
        <dbReference type="ARBA" id="ARBA00022737"/>
    </source>
</evidence>
<dbReference type="Gene3D" id="2.10.70.10">
    <property type="entry name" value="Complement Module, domain 1"/>
    <property type="match status" value="1"/>
</dbReference>
<dbReference type="PROSITE" id="PS51854">
    <property type="entry name" value="CSPG"/>
    <property type="match status" value="12"/>
</dbReference>
<dbReference type="FunFam" id="2.60.40.2030:FF:000006">
    <property type="entry name" value="Fraser extracellular matrix complex subunit 1"/>
    <property type="match status" value="1"/>
</dbReference>
<dbReference type="PROSITE" id="PS50184">
    <property type="entry name" value="VWFC_2"/>
    <property type="match status" value="6"/>
</dbReference>
<dbReference type="InterPro" id="IPR001007">
    <property type="entry name" value="VWF_dom"/>
</dbReference>
<feature type="chain" id="PRO_5029540615" description="Extracellular matrix organizing protein FRAS1" evidence="17">
    <location>
        <begin position="26"/>
        <end position="4010"/>
    </location>
</feature>
<evidence type="ECO:0000256" key="4">
    <source>
        <dbReference type="ARBA" id="ARBA00022692"/>
    </source>
</evidence>
<dbReference type="SMART" id="SM00215">
    <property type="entry name" value="VWC_out"/>
    <property type="match status" value="4"/>
</dbReference>
<dbReference type="GO" id="GO:0048731">
    <property type="term" value="P:system development"/>
    <property type="evidence" value="ECO:0007669"/>
    <property type="project" value="UniProtKB-ARBA"/>
</dbReference>
<evidence type="ECO:0000256" key="14">
    <source>
        <dbReference type="ARBA" id="ARBA00067581"/>
    </source>
</evidence>
<feature type="repeat" description="CSPG" evidence="15">
    <location>
        <begin position="1101"/>
        <end position="1196"/>
    </location>
</feature>
<evidence type="ECO:0000256" key="10">
    <source>
        <dbReference type="ARBA" id="ARBA00023136"/>
    </source>
</evidence>
<dbReference type="GO" id="GO:0009653">
    <property type="term" value="P:anatomical structure morphogenesis"/>
    <property type="evidence" value="ECO:0007669"/>
    <property type="project" value="TreeGrafter"/>
</dbReference>
<organism evidence="19 20">
    <name type="scientific">Rousettus aegyptiacus</name>
    <name type="common">Egyptian fruit bat</name>
    <name type="synonym">Pteropus aegyptiacus</name>
    <dbReference type="NCBI Taxonomy" id="9407"/>
    <lineage>
        <taxon>Eukaryota</taxon>
        <taxon>Metazoa</taxon>
        <taxon>Chordata</taxon>
        <taxon>Craniata</taxon>
        <taxon>Vertebrata</taxon>
        <taxon>Euteleostomi</taxon>
        <taxon>Mammalia</taxon>
        <taxon>Eutheria</taxon>
        <taxon>Laurasiatheria</taxon>
        <taxon>Chiroptera</taxon>
        <taxon>Yinpterochiroptera</taxon>
        <taxon>Pteropodoidea</taxon>
        <taxon>Pteropodidae</taxon>
        <taxon>Rousettinae</taxon>
        <taxon>Rousettus</taxon>
    </lineage>
</organism>
<evidence type="ECO:0000256" key="1">
    <source>
        <dbReference type="ARBA" id="ARBA00005529"/>
    </source>
</evidence>
<keyword evidence="6 17" id="KW-0732">Signal</keyword>
<dbReference type="FunFam" id="2.60.40.2030:FF:000005">
    <property type="entry name" value="Extracellular matrix protein FRAS1 isoform 1"/>
    <property type="match status" value="1"/>
</dbReference>
<dbReference type="SMART" id="SM00214">
    <property type="entry name" value="VWC"/>
    <property type="match status" value="6"/>
</dbReference>
<dbReference type="FunFam" id="2.60.40.2030:FF:000003">
    <property type="entry name" value="Fraser extracellular matrix complex subunit 1"/>
    <property type="match status" value="1"/>
</dbReference>
<keyword evidence="20" id="KW-1185">Reference proteome</keyword>
<comment type="subcellular location">
    <subcellularLocation>
        <location evidence="12">Cell membrane</location>
        <topology evidence="12">Single-pass type I membrane protein</topology>
        <orientation evidence="12">Extracellular side</orientation>
    </subcellularLocation>
</comment>